<dbReference type="RefSeq" id="WP_102598332.1">
    <property type="nucleotide sequence ID" value="NZ_JBQDJG010000060.1"/>
</dbReference>
<evidence type="ECO:0000256" key="1">
    <source>
        <dbReference type="ARBA" id="ARBA00023125"/>
    </source>
</evidence>
<reference evidence="4 5" key="1">
    <citation type="journal article" date="2017" name="Elife">
        <title>Extensive horizontal gene transfer in cheese-associated bacteria.</title>
        <authorList>
            <person name="Bonham K.S."/>
            <person name="Wolfe B.E."/>
            <person name="Dutton R.J."/>
        </authorList>
    </citation>
    <scope>NUCLEOTIDE SEQUENCE [LARGE SCALE GENOMIC DNA]</scope>
    <source>
        <strain evidence="4 5">JB182</strain>
    </source>
</reference>
<dbReference type="PROSITE" id="PS50977">
    <property type="entry name" value="HTH_TETR_2"/>
    <property type="match status" value="1"/>
</dbReference>
<dbReference type="AlphaFoldDB" id="A0A2N7S701"/>
<keyword evidence="1 2" id="KW-0238">DNA-binding</keyword>
<name>A0A2N7S701_9MICC</name>
<dbReference type="GO" id="GO:0003677">
    <property type="term" value="F:DNA binding"/>
    <property type="evidence" value="ECO:0007669"/>
    <property type="project" value="UniProtKB-UniRule"/>
</dbReference>
<dbReference type="Gene3D" id="1.10.357.10">
    <property type="entry name" value="Tetracycline Repressor, domain 2"/>
    <property type="match status" value="1"/>
</dbReference>
<dbReference type="Proteomes" id="UP000235739">
    <property type="component" value="Unassembled WGS sequence"/>
</dbReference>
<evidence type="ECO:0000313" key="5">
    <source>
        <dbReference type="Proteomes" id="UP000235739"/>
    </source>
</evidence>
<feature type="DNA-binding region" description="H-T-H motif" evidence="2">
    <location>
        <begin position="32"/>
        <end position="51"/>
    </location>
</feature>
<organism evidence="4 5">
    <name type="scientific">Glutamicibacter arilaitensis</name>
    <dbReference type="NCBI Taxonomy" id="256701"/>
    <lineage>
        <taxon>Bacteria</taxon>
        <taxon>Bacillati</taxon>
        <taxon>Actinomycetota</taxon>
        <taxon>Actinomycetes</taxon>
        <taxon>Micrococcales</taxon>
        <taxon>Micrococcaceae</taxon>
        <taxon>Glutamicibacter</taxon>
    </lineage>
</organism>
<dbReference type="InterPro" id="IPR009057">
    <property type="entry name" value="Homeodomain-like_sf"/>
</dbReference>
<gene>
    <name evidence="4" type="ORF">CIK84_10525</name>
</gene>
<dbReference type="InterPro" id="IPR001647">
    <property type="entry name" value="HTH_TetR"/>
</dbReference>
<evidence type="ECO:0000259" key="3">
    <source>
        <dbReference type="PROSITE" id="PS50977"/>
    </source>
</evidence>
<proteinExistence type="predicted"/>
<dbReference type="Pfam" id="PF00440">
    <property type="entry name" value="TetR_N"/>
    <property type="match status" value="1"/>
</dbReference>
<evidence type="ECO:0000313" key="4">
    <source>
        <dbReference type="EMBL" id="PMQ21920.1"/>
    </source>
</evidence>
<accession>A0A2N7S701</accession>
<sequence length="197" mass="21342">MGIREDRKAATLQAIHAAALELVESHCLDSVTVGQIAARAGISERTFFRYCDSREAAIVPAQHELIDAVAGCEIAPGSTSAQIFRLLAGECRRILVAEIRASEYRRISRLIVIEPKLLLAITRQEQAFSAATAQELRRRGLLPAMPALMIGETLAVLWRVAWQCFGQAEQAGEPADPVELFDAAMSDLSGLAVAVSE</sequence>
<dbReference type="SUPFAM" id="SSF46689">
    <property type="entry name" value="Homeodomain-like"/>
    <property type="match status" value="1"/>
</dbReference>
<comment type="caution">
    <text evidence="4">The sequence shown here is derived from an EMBL/GenBank/DDBJ whole genome shotgun (WGS) entry which is preliminary data.</text>
</comment>
<dbReference type="EMBL" id="PNQX01000001">
    <property type="protein sequence ID" value="PMQ21920.1"/>
    <property type="molecule type" value="Genomic_DNA"/>
</dbReference>
<evidence type="ECO:0000256" key="2">
    <source>
        <dbReference type="PROSITE-ProRule" id="PRU00335"/>
    </source>
</evidence>
<protein>
    <recommendedName>
        <fullName evidence="3">HTH tetR-type domain-containing protein</fullName>
    </recommendedName>
</protein>
<feature type="domain" description="HTH tetR-type" evidence="3">
    <location>
        <begin position="9"/>
        <end position="69"/>
    </location>
</feature>